<accession>A0ABR4RDK1</accession>
<evidence type="ECO:0000313" key="2">
    <source>
        <dbReference type="EMBL" id="KCV34088.1"/>
    </source>
</evidence>
<proteinExistence type="predicted"/>
<reference evidence="2 3" key="1">
    <citation type="submission" date="2014-03" db="EMBL/GenBank/DDBJ databases">
        <title>Genome sequence of Bordetella bronchiseptica.</title>
        <authorList>
            <person name="Harvill E."/>
            <person name="Goodfield L.L."/>
            <person name="Ivanov Y.V."/>
            <person name="Meyer J.A."/>
            <person name="Muse S.J."/>
            <person name="Jacobs N."/>
            <person name="Bendor L."/>
            <person name="Smallridge W.E."/>
            <person name="Brinkac L.M."/>
            <person name="Sanka R."/>
            <person name="Kim M."/>
            <person name="Losada L."/>
        </authorList>
    </citation>
    <scope>NUCLEOTIDE SEQUENCE [LARGE SCALE GENOMIC DNA]</scope>
    <source>
        <strain evidence="2 3">00-P-2796</strain>
    </source>
</reference>
<name>A0ABR4RDK1_BORBO</name>
<keyword evidence="3" id="KW-1185">Reference proteome</keyword>
<organism evidence="2 3">
    <name type="scientific">Bordetella bronchiseptica 00-P-2796</name>
    <dbReference type="NCBI Taxonomy" id="1331199"/>
    <lineage>
        <taxon>Bacteria</taxon>
        <taxon>Pseudomonadati</taxon>
        <taxon>Pseudomonadota</taxon>
        <taxon>Betaproteobacteria</taxon>
        <taxon>Burkholderiales</taxon>
        <taxon>Alcaligenaceae</taxon>
        <taxon>Bordetella</taxon>
    </lineage>
</organism>
<evidence type="ECO:0000313" key="3">
    <source>
        <dbReference type="Proteomes" id="UP000025756"/>
    </source>
</evidence>
<protein>
    <submittedName>
        <fullName evidence="2">Uncharacterized protein</fullName>
    </submittedName>
</protein>
<sequence length="55" mass="5710">MPVPPGAWCACPGGDRHTARAGANPHAGQVPRRRKKNGPRMRPVSVAPASGARIS</sequence>
<evidence type="ECO:0000256" key="1">
    <source>
        <dbReference type="SAM" id="MobiDB-lite"/>
    </source>
</evidence>
<feature type="region of interest" description="Disordered" evidence="1">
    <location>
        <begin position="15"/>
        <end position="55"/>
    </location>
</feature>
<dbReference type="EMBL" id="JGWH01000109">
    <property type="protein sequence ID" value="KCV34088.1"/>
    <property type="molecule type" value="Genomic_DNA"/>
</dbReference>
<comment type="caution">
    <text evidence="2">The sequence shown here is derived from an EMBL/GenBank/DDBJ whole genome shotgun (WGS) entry which is preliminary data.</text>
</comment>
<gene>
    <name evidence="2" type="ORF">L490_1622</name>
</gene>
<dbReference type="Proteomes" id="UP000025756">
    <property type="component" value="Unassembled WGS sequence"/>
</dbReference>